<feature type="region of interest" description="Disordered" evidence="1">
    <location>
        <begin position="1"/>
        <end position="81"/>
    </location>
</feature>
<evidence type="ECO:0000313" key="3">
    <source>
        <dbReference type="Proteomes" id="UP000033731"/>
    </source>
</evidence>
<dbReference type="PATRIC" id="fig|556287.9.peg.373"/>
<feature type="compositionally biased region" description="Acidic residues" evidence="1">
    <location>
        <begin position="70"/>
        <end position="81"/>
    </location>
</feature>
<dbReference type="RefSeq" id="WP_244443909.1">
    <property type="nucleotide sequence ID" value="NZ_JMTK01000002.1"/>
</dbReference>
<keyword evidence="3" id="KW-1185">Reference proteome</keyword>
<reference evidence="2 3" key="1">
    <citation type="journal article" date="2015" name="Phytopathology">
        <title>Genomes of Candidatus Liberibacter solanacearum haplotype A from New Zealand and the USA suggest significant genome plasticity in the species.</title>
        <authorList>
            <person name="Thompson S.M."/>
            <person name="Johnson C.P."/>
            <person name="Lu A.Y."/>
            <person name="Frampton R.A."/>
            <person name="Sullivan K.L."/>
            <person name="Fiers M.W."/>
            <person name="Crowhurst R.N."/>
            <person name="Pitman A.R."/>
            <person name="Scott I."/>
            <person name="Gudmestad N.C."/>
            <person name="Smith G.R."/>
        </authorList>
    </citation>
    <scope>NUCLEOTIDE SEQUENCE [LARGE SCALE GENOMIC DNA]</scope>
    <source>
        <strain evidence="2 3">LsoNZ1</strain>
    </source>
</reference>
<feature type="compositionally biased region" description="Polar residues" evidence="1">
    <location>
        <begin position="1"/>
        <end position="44"/>
    </location>
</feature>
<organism evidence="2 3">
    <name type="scientific">Candidatus Liberibacter solanacearum</name>
    <dbReference type="NCBI Taxonomy" id="556287"/>
    <lineage>
        <taxon>Bacteria</taxon>
        <taxon>Pseudomonadati</taxon>
        <taxon>Pseudomonadota</taxon>
        <taxon>Alphaproteobacteria</taxon>
        <taxon>Hyphomicrobiales</taxon>
        <taxon>Rhizobiaceae</taxon>
        <taxon>Liberibacter</taxon>
    </lineage>
</organism>
<sequence length="328" mass="37945">MITSDDSFSTLESASNQPQQILGNGVNTKYAQYNNTNQQMTNKPANHLQKQDKDEDTEHENVVQQPGLEQELDYEPTSQDSDEDLQEINDLHEVHLDDGEKITIAELKDAYWRRQDYLSKQQDIVEQKNYVQKQAKILAHSADSLAQLINHHMPADPHPSLAQTDPSAYQNIINLRQQALNIINHFVEEGRYPDKIAKELDTEHVEIKLKNENEKLENIFPQTKDPAQRESFFQNIFKIGKKIGFQEEEMKNIIDHRLLVLAHYAQLGLQSQKISEDVYRKIRHKPSVSSVPNRKKSSNHHRITSQQRAIQKLQKSGSFYDALDIDFV</sequence>
<evidence type="ECO:0000313" key="2">
    <source>
        <dbReference type="EMBL" id="KJZ81633.1"/>
    </source>
</evidence>
<dbReference type="Proteomes" id="UP000033731">
    <property type="component" value="Unassembled WGS sequence"/>
</dbReference>
<accession>A0A0F4VJH3</accession>
<evidence type="ECO:0000256" key="1">
    <source>
        <dbReference type="SAM" id="MobiDB-lite"/>
    </source>
</evidence>
<comment type="caution">
    <text evidence="2">The sequence shown here is derived from an EMBL/GenBank/DDBJ whole genome shotgun (WGS) entry which is preliminary data.</text>
</comment>
<proteinExistence type="predicted"/>
<gene>
    <name evidence="2" type="ORF">DJ66_0355</name>
</gene>
<name>A0A0F4VJH3_9HYPH</name>
<feature type="region of interest" description="Disordered" evidence="1">
    <location>
        <begin position="286"/>
        <end position="307"/>
    </location>
</feature>
<dbReference type="EMBL" id="JMTK01000002">
    <property type="protein sequence ID" value="KJZ81633.1"/>
    <property type="molecule type" value="Genomic_DNA"/>
</dbReference>
<dbReference type="AlphaFoldDB" id="A0A0F4VJH3"/>
<protein>
    <submittedName>
        <fullName evidence="2">Phage capsid and scaffold</fullName>
    </submittedName>
</protein>
<feature type="compositionally biased region" description="Basic residues" evidence="1">
    <location>
        <begin position="293"/>
        <end position="303"/>
    </location>
</feature>